<protein>
    <submittedName>
        <fullName evidence="4">Class I SAM-dependent methyltransferase</fullName>
        <ecNumber evidence="4">2.1.1.-</ecNumber>
    </submittedName>
</protein>
<evidence type="ECO:0000313" key="5">
    <source>
        <dbReference type="Proteomes" id="UP001239019"/>
    </source>
</evidence>
<keyword evidence="2 4" id="KW-0808">Transferase</keyword>
<reference evidence="4 5" key="1">
    <citation type="submission" date="2023-08" db="EMBL/GenBank/DDBJ databases">
        <title>Whole-genome sequencing of halo(alkali)philic microorganisms from hypersaline lakes.</title>
        <authorList>
            <person name="Sorokin D.Y."/>
            <person name="Abbas B."/>
            <person name="Merkel A.Y."/>
        </authorList>
    </citation>
    <scope>NUCLEOTIDE SEQUENCE [LARGE SCALE GENOMIC DNA]</scope>
    <source>
        <strain evidence="4 5">AB-CW4</strain>
    </source>
</reference>
<name>A0ABU0W6B5_9GAMM</name>
<dbReference type="PANTHER" id="PTHR10509">
    <property type="entry name" value="O-METHYLTRANSFERASE-RELATED"/>
    <property type="match status" value="1"/>
</dbReference>
<keyword evidence="3" id="KW-0949">S-adenosyl-L-methionine</keyword>
<dbReference type="SUPFAM" id="SSF53335">
    <property type="entry name" value="S-adenosyl-L-methionine-dependent methyltransferases"/>
    <property type="match status" value="1"/>
</dbReference>
<dbReference type="RefSeq" id="WP_306728064.1">
    <property type="nucleotide sequence ID" value="NZ_JAVDDT010000003.1"/>
</dbReference>
<dbReference type="Gene3D" id="3.40.50.150">
    <property type="entry name" value="Vaccinia Virus protein VP39"/>
    <property type="match status" value="1"/>
</dbReference>
<dbReference type="PANTHER" id="PTHR10509:SF14">
    <property type="entry name" value="CAFFEOYL-COA O-METHYLTRANSFERASE 3-RELATED"/>
    <property type="match status" value="1"/>
</dbReference>
<organism evidence="4 5">
    <name type="scientific">Natronospira bacteriovora</name>
    <dbReference type="NCBI Taxonomy" id="3069753"/>
    <lineage>
        <taxon>Bacteria</taxon>
        <taxon>Pseudomonadati</taxon>
        <taxon>Pseudomonadota</taxon>
        <taxon>Gammaproteobacteria</taxon>
        <taxon>Natronospirales</taxon>
        <taxon>Natronospiraceae</taxon>
        <taxon>Natronospira</taxon>
    </lineage>
</organism>
<keyword evidence="5" id="KW-1185">Reference proteome</keyword>
<dbReference type="InterPro" id="IPR050362">
    <property type="entry name" value="Cation-dep_OMT"/>
</dbReference>
<dbReference type="Pfam" id="PF01596">
    <property type="entry name" value="Methyltransf_3"/>
    <property type="match status" value="1"/>
</dbReference>
<gene>
    <name evidence="4" type="ORF">RBH19_06755</name>
</gene>
<sequence>MSNRTTAVDPSLHEYLLSVSLREHPVLRELREETARLPEHNMQIAPEQGQFMQMLLRLMGARRCIEVGTFTGYSTLAMALSLPDDGRILACDVSEEWTDIGRRYWEEAGVADRIELRIAPASDTLADERRTGDGAIWDFAFIDADKGGYPDYFDQCLALLRPGGLIAVDNTLWDGKVADDSVDDADTRAIREFNQALYADERVDISLVPIGDGLTLARKRQANSD</sequence>
<proteinExistence type="predicted"/>
<accession>A0ABU0W6B5</accession>
<dbReference type="CDD" id="cd02440">
    <property type="entry name" value="AdoMet_MTases"/>
    <property type="match status" value="1"/>
</dbReference>
<dbReference type="PROSITE" id="PS51682">
    <property type="entry name" value="SAM_OMT_I"/>
    <property type="match status" value="1"/>
</dbReference>
<evidence type="ECO:0000313" key="4">
    <source>
        <dbReference type="EMBL" id="MDQ2069566.1"/>
    </source>
</evidence>
<keyword evidence="1 4" id="KW-0489">Methyltransferase</keyword>
<comment type="caution">
    <text evidence="4">The sequence shown here is derived from an EMBL/GenBank/DDBJ whole genome shotgun (WGS) entry which is preliminary data.</text>
</comment>
<evidence type="ECO:0000256" key="3">
    <source>
        <dbReference type="ARBA" id="ARBA00022691"/>
    </source>
</evidence>
<evidence type="ECO:0000256" key="1">
    <source>
        <dbReference type="ARBA" id="ARBA00022603"/>
    </source>
</evidence>
<dbReference type="EMBL" id="JAVDDT010000003">
    <property type="protein sequence ID" value="MDQ2069566.1"/>
    <property type="molecule type" value="Genomic_DNA"/>
</dbReference>
<dbReference type="Proteomes" id="UP001239019">
    <property type="component" value="Unassembled WGS sequence"/>
</dbReference>
<dbReference type="InterPro" id="IPR029063">
    <property type="entry name" value="SAM-dependent_MTases_sf"/>
</dbReference>
<dbReference type="GO" id="GO:0008168">
    <property type="term" value="F:methyltransferase activity"/>
    <property type="evidence" value="ECO:0007669"/>
    <property type="project" value="UniProtKB-KW"/>
</dbReference>
<dbReference type="GO" id="GO:0032259">
    <property type="term" value="P:methylation"/>
    <property type="evidence" value="ECO:0007669"/>
    <property type="project" value="UniProtKB-KW"/>
</dbReference>
<evidence type="ECO:0000256" key="2">
    <source>
        <dbReference type="ARBA" id="ARBA00022679"/>
    </source>
</evidence>
<dbReference type="InterPro" id="IPR002935">
    <property type="entry name" value="SAM_O-MeTrfase"/>
</dbReference>
<dbReference type="EC" id="2.1.1.-" evidence="4"/>